<protein>
    <submittedName>
        <fullName evidence="1">ATP-dependent DNA helicase Pif1-like</fullName>
    </submittedName>
</protein>
<proteinExistence type="predicted"/>
<sequence>MYYEFVNYLIYFERLKFEENLNQQQRERFSDAVFILTTWNDVDKVNIEKLRSLNQPVAKILAIHTGGNEAKKASSDVAKGLEPQLLLAKRARVMLTANLWTKGGLVNGSIGTVHDIMFKNQGPPSLSAAVFVKFDAYEKLTITSTEGDNVVPIVPIKRSWKGKSGTICSRQQVHLCLAWAITVHKSQGLTLSKAKIDIGSKEFAAGLTFVTVSHVRSLSDIYFRQFTFDRLQRIKNSSRLQERKVEEERLTSRIGR</sequence>
<comment type="caution">
    <text evidence="1">The sequence shown here is derived from an EMBL/GenBank/DDBJ whole genome shotgun (WGS) entry which is preliminary data.</text>
</comment>
<dbReference type="SUPFAM" id="SSF52540">
    <property type="entry name" value="P-loop containing nucleoside triphosphate hydrolases"/>
    <property type="match status" value="1"/>
</dbReference>
<organism evidence="1 2">
    <name type="scientific">Rhizophagus clarus</name>
    <dbReference type="NCBI Taxonomy" id="94130"/>
    <lineage>
        <taxon>Eukaryota</taxon>
        <taxon>Fungi</taxon>
        <taxon>Fungi incertae sedis</taxon>
        <taxon>Mucoromycota</taxon>
        <taxon>Glomeromycotina</taxon>
        <taxon>Glomeromycetes</taxon>
        <taxon>Glomerales</taxon>
        <taxon>Glomeraceae</taxon>
        <taxon>Rhizophagus</taxon>
    </lineage>
</organism>
<keyword evidence="1" id="KW-0067">ATP-binding</keyword>
<keyword evidence="1" id="KW-0378">Hydrolase</keyword>
<evidence type="ECO:0000313" key="1">
    <source>
        <dbReference type="EMBL" id="GES89487.1"/>
    </source>
</evidence>
<dbReference type="InterPro" id="IPR027417">
    <property type="entry name" value="P-loop_NTPase"/>
</dbReference>
<dbReference type="GO" id="GO:0004386">
    <property type="term" value="F:helicase activity"/>
    <property type="evidence" value="ECO:0007669"/>
    <property type="project" value="UniProtKB-KW"/>
</dbReference>
<dbReference type="CDD" id="cd18809">
    <property type="entry name" value="SF1_C_RecD"/>
    <property type="match status" value="1"/>
</dbReference>
<dbReference type="OrthoDB" id="5578775at2759"/>
<keyword evidence="1" id="KW-0547">Nucleotide-binding</keyword>
<name>A0A8H3LJ15_9GLOM</name>
<reference evidence="1" key="1">
    <citation type="submission" date="2019-10" db="EMBL/GenBank/DDBJ databases">
        <title>Conservation and host-specific expression of non-tandemly repeated heterogenous ribosome RNA gene in arbuscular mycorrhizal fungi.</title>
        <authorList>
            <person name="Maeda T."/>
            <person name="Kobayashi Y."/>
            <person name="Nakagawa T."/>
            <person name="Ezawa T."/>
            <person name="Yamaguchi K."/>
            <person name="Bino T."/>
            <person name="Nishimoto Y."/>
            <person name="Shigenobu S."/>
            <person name="Kawaguchi M."/>
        </authorList>
    </citation>
    <scope>NUCLEOTIDE SEQUENCE</scope>
    <source>
        <strain evidence="1">HR1</strain>
    </source>
</reference>
<accession>A0A8H3LJ15</accession>
<keyword evidence="1" id="KW-0347">Helicase</keyword>
<dbReference type="PANTHER" id="PTHR47642">
    <property type="entry name" value="ATP-DEPENDENT DNA HELICASE"/>
    <property type="match status" value="1"/>
</dbReference>
<dbReference type="Proteomes" id="UP000615446">
    <property type="component" value="Unassembled WGS sequence"/>
</dbReference>
<dbReference type="PANTHER" id="PTHR47642:SF6">
    <property type="entry name" value="ATP-DEPENDENT DNA HELICASE"/>
    <property type="match status" value="1"/>
</dbReference>
<dbReference type="InterPro" id="IPR051055">
    <property type="entry name" value="PIF1_helicase"/>
</dbReference>
<evidence type="ECO:0000313" key="2">
    <source>
        <dbReference type="Proteomes" id="UP000615446"/>
    </source>
</evidence>
<gene>
    <name evidence="1" type="ORF">RCL2_001638500</name>
</gene>
<dbReference type="EMBL" id="BLAL01000187">
    <property type="protein sequence ID" value="GES89487.1"/>
    <property type="molecule type" value="Genomic_DNA"/>
</dbReference>
<dbReference type="AlphaFoldDB" id="A0A8H3LJ15"/>